<dbReference type="CDD" id="cd19051">
    <property type="entry name" value="LGIC_TM_cation"/>
    <property type="match status" value="1"/>
</dbReference>
<accession>A0A6J8BHE4</accession>
<comment type="subcellular location">
    <subcellularLocation>
        <location evidence="1">Membrane</location>
        <topology evidence="1">Multi-pass membrane protein</topology>
    </subcellularLocation>
</comment>
<evidence type="ECO:0000259" key="6">
    <source>
        <dbReference type="Pfam" id="PF02931"/>
    </source>
</evidence>
<evidence type="ECO:0000256" key="5">
    <source>
        <dbReference type="RuleBase" id="RU000687"/>
    </source>
</evidence>
<dbReference type="SUPFAM" id="SSF90112">
    <property type="entry name" value="Neurotransmitter-gated ion-channel transmembrane pore"/>
    <property type="match status" value="1"/>
</dbReference>
<dbReference type="InterPro" id="IPR036734">
    <property type="entry name" value="Neur_chan_lig-bd_sf"/>
</dbReference>
<protein>
    <submittedName>
        <fullName evidence="7">CHRNG</fullName>
    </submittedName>
</protein>
<dbReference type="GO" id="GO:0016020">
    <property type="term" value="C:membrane"/>
    <property type="evidence" value="ECO:0007669"/>
    <property type="project" value="UniProtKB-SubCell"/>
</dbReference>
<dbReference type="OrthoDB" id="6057761at2759"/>
<dbReference type="Proteomes" id="UP000507470">
    <property type="component" value="Unassembled WGS sequence"/>
</dbReference>
<feature type="transmembrane region" description="Helical" evidence="5">
    <location>
        <begin position="362"/>
        <end position="383"/>
    </location>
</feature>
<evidence type="ECO:0000256" key="2">
    <source>
        <dbReference type="ARBA" id="ARBA00022692"/>
    </source>
</evidence>
<dbReference type="CDD" id="cd18989">
    <property type="entry name" value="LGIC_ECD_cation"/>
    <property type="match status" value="1"/>
</dbReference>
<keyword evidence="2 5" id="KW-0812">Transmembrane</keyword>
<feature type="chain" id="PRO_5027164255" evidence="5">
    <location>
        <begin position="21"/>
        <end position="387"/>
    </location>
</feature>
<dbReference type="GO" id="GO:0005230">
    <property type="term" value="F:extracellular ligand-gated monoatomic ion channel activity"/>
    <property type="evidence" value="ECO:0007669"/>
    <property type="project" value="InterPro"/>
</dbReference>
<dbReference type="InterPro" id="IPR018000">
    <property type="entry name" value="Neurotransmitter_ion_chnl_CS"/>
</dbReference>
<keyword evidence="3 5" id="KW-1133">Transmembrane helix</keyword>
<keyword evidence="4 5" id="KW-0472">Membrane</keyword>
<dbReference type="Pfam" id="PF02931">
    <property type="entry name" value="Neur_chan_LBD"/>
    <property type="match status" value="1"/>
</dbReference>
<keyword evidence="5" id="KW-0732">Signal</keyword>
<feature type="transmembrane region" description="Helical" evidence="5">
    <location>
        <begin position="262"/>
        <end position="281"/>
    </location>
</feature>
<dbReference type="PROSITE" id="PS00236">
    <property type="entry name" value="NEUROTR_ION_CHANNEL"/>
    <property type="match status" value="1"/>
</dbReference>
<dbReference type="InterPro" id="IPR036719">
    <property type="entry name" value="Neuro-gated_channel_TM_sf"/>
</dbReference>
<comment type="similarity">
    <text evidence="5">Belongs to the ligand-gated ion channel (TC 1.A.9) family.</text>
</comment>
<feature type="domain" description="Neurotransmitter-gated ion-channel ligand-binding" evidence="6">
    <location>
        <begin position="34"/>
        <end position="231"/>
    </location>
</feature>
<keyword evidence="5" id="KW-0406">Ion transport</keyword>
<keyword evidence="5" id="KW-0813">Transport</keyword>
<organism evidence="7 8">
    <name type="scientific">Mytilus coruscus</name>
    <name type="common">Sea mussel</name>
    <dbReference type="NCBI Taxonomy" id="42192"/>
    <lineage>
        <taxon>Eukaryota</taxon>
        <taxon>Metazoa</taxon>
        <taxon>Spiralia</taxon>
        <taxon>Lophotrochozoa</taxon>
        <taxon>Mollusca</taxon>
        <taxon>Bivalvia</taxon>
        <taxon>Autobranchia</taxon>
        <taxon>Pteriomorphia</taxon>
        <taxon>Mytilida</taxon>
        <taxon>Mytiloidea</taxon>
        <taxon>Mytilidae</taxon>
        <taxon>Mytilinae</taxon>
        <taxon>Mytilus</taxon>
    </lineage>
</organism>
<dbReference type="Gene3D" id="1.20.58.390">
    <property type="entry name" value="Neurotransmitter-gated ion-channel transmembrane domain"/>
    <property type="match status" value="1"/>
</dbReference>
<proteinExistence type="inferred from homology"/>
<dbReference type="AlphaFoldDB" id="A0A6J8BHE4"/>
<dbReference type="InterPro" id="IPR006201">
    <property type="entry name" value="Neur_channel"/>
</dbReference>
<keyword evidence="8" id="KW-1185">Reference proteome</keyword>
<feature type="transmembrane region" description="Helical" evidence="5">
    <location>
        <begin position="293"/>
        <end position="314"/>
    </location>
</feature>
<evidence type="ECO:0000256" key="4">
    <source>
        <dbReference type="ARBA" id="ARBA00023136"/>
    </source>
</evidence>
<dbReference type="Gene3D" id="2.70.170.10">
    <property type="entry name" value="Neurotransmitter-gated ion-channel ligand-binding domain"/>
    <property type="match status" value="1"/>
</dbReference>
<evidence type="ECO:0000313" key="8">
    <source>
        <dbReference type="Proteomes" id="UP000507470"/>
    </source>
</evidence>
<evidence type="ECO:0000256" key="3">
    <source>
        <dbReference type="ARBA" id="ARBA00022989"/>
    </source>
</evidence>
<dbReference type="SUPFAM" id="SSF63712">
    <property type="entry name" value="Nicotinic receptor ligand binding domain-like"/>
    <property type="match status" value="1"/>
</dbReference>
<evidence type="ECO:0000313" key="7">
    <source>
        <dbReference type="EMBL" id="CAC5383345.1"/>
    </source>
</evidence>
<feature type="signal peptide" evidence="5">
    <location>
        <begin position="1"/>
        <end position="20"/>
    </location>
</feature>
<evidence type="ECO:0000256" key="1">
    <source>
        <dbReference type="ARBA" id="ARBA00004141"/>
    </source>
</evidence>
<dbReference type="PANTHER" id="PTHR18945">
    <property type="entry name" value="NEUROTRANSMITTER GATED ION CHANNEL"/>
    <property type="match status" value="1"/>
</dbReference>
<dbReference type="InterPro" id="IPR006202">
    <property type="entry name" value="Neur_chan_lig-bd"/>
</dbReference>
<dbReference type="InterPro" id="IPR038050">
    <property type="entry name" value="Neuro_actylchol_rec"/>
</dbReference>
<reference evidence="7 8" key="1">
    <citation type="submission" date="2020-06" db="EMBL/GenBank/DDBJ databases">
        <authorList>
            <person name="Li R."/>
            <person name="Bekaert M."/>
        </authorList>
    </citation>
    <scope>NUCLEOTIDE SEQUENCE [LARGE SCALE GENOMIC DNA]</scope>
    <source>
        <strain evidence="8">wild</strain>
    </source>
</reference>
<feature type="transmembrane region" description="Helical" evidence="5">
    <location>
        <begin position="232"/>
        <end position="255"/>
    </location>
</feature>
<keyword evidence="5" id="KW-0407">Ion channel</keyword>
<dbReference type="GO" id="GO:0004888">
    <property type="term" value="F:transmembrane signaling receptor activity"/>
    <property type="evidence" value="ECO:0007669"/>
    <property type="project" value="InterPro"/>
</dbReference>
<name>A0A6J8BHE4_MYTCO</name>
<dbReference type="PRINTS" id="PR00252">
    <property type="entry name" value="NRIONCHANNEL"/>
</dbReference>
<dbReference type="EMBL" id="CACVKT020003358">
    <property type="protein sequence ID" value="CAC5383345.1"/>
    <property type="molecule type" value="Genomic_DNA"/>
</dbReference>
<gene>
    <name evidence="7" type="ORF">MCOR_19103</name>
</gene>
<sequence length="387" mass="44861">MHEIILFLAIYFIFISTAYSQTLNDTKTLRSNLFTVQDYDVTIKPRLDQSKPVDVNMSLSLTGFVELNEAEGKLVTTGYIDIQWSDELLTWSPEDYGGIWQIFVPQNLIWRPDLSLENEIEDLTSLGSEHILARIFYNGTVHWLPYQLFETNCFIDLTNYPYDTQNCHFKFLVWSRNKEDVRLYLDSDQNVIEDGFDRHGIWDISKTSIETVKKESESHVVIIGLIFQRRPAFYVINLIVPLVLLALLNKFTFVVPVGGDRIGYTVTAWLSYVVYLTLIATEFSTRLDSVPVLSIYLTIQIVSGTLIVILTLYQSRLAANPKEFKISKRFWKFCIFVAGINVENDGEPYKMKCEEFLSVMDFYFFWGFLSGYLIETLITFVHLSSQQ</sequence>
<dbReference type="FunFam" id="2.70.170.10:FF:000028">
    <property type="entry name" value="AcetylCholine Receptor"/>
    <property type="match status" value="1"/>
</dbReference>